<keyword evidence="1" id="KW-0812">Transmembrane</keyword>
<evidence type="ECO:0000256" key="1">
    <source>
        <dbReference type="SAM" id="Phobius"/>
    </source>
</evidence>
<proteinExistence type="predicted"/>
<evidence type="ECO:0008006" key="4">
    <source>
        <dbReference type="Google" id="ProtNLM"/>
    </source>
</evidence>
<feature type="transmembrane region" description="Helical" evidence="1">
    <location>
        <begin position="42"/>
        <end position="60"/>
    </location>
</feature>
<organism evidence="2 3">
    <name type="scientific">Parapedobacter pyrenivorans</name>
    <dbReference type="NCBI Taxonomy" id="1305674"/>
    <lineage>
        <taxon>Bacteria</taxon>
        <taxon>Pseudomonadati</taxon>
        <taxon>Bacteroidota</taxon>
        <taxon>Sphingobacteriia</taxon>
        <taxon>Sphingobacteriales</taxon>
        <taxon>Sphingobacteriaceae</taxon>
        <taxon>Parapedobacter</taxon>
    </lineage>
</organism>
<gene>
    <name evidence="2" type="ORF">GCM10007415_25130</name>
</gene>
<sequence>MKNVGKNIRNTVAVHAVVWLAYSVAMVLHNTTKYNDTGVAKILVIMPLCMIVVYFTRWICWWISRAGNWHKAAVWLVLFYVVGLIAGYGYIEWLENRAGVAIHVDGAVYSHSRFVRNVLPFYLRYTSYGVGIFLFEKVLRLALTNKNMLKEAARLQSALMAATSQPKGGRIALHFLGNALQRCYRILQGVPNHAVEMVRRVDGLVNYALDEYAVQKPRLVRVEREMQRLREMMALDGVGEPGRPQVVLHAEENMKGLKVPPFTFISGYENILKHGVTDDEMEPATMRLHVSSSGYRFETCNRVAAKPTHQQTKGGYGLYAVRQRLELTLDGRFTLDHSEQDGQYRLELTVYI</sequence>
<dbReference type="RefSeq" id="WP_188506397.1">
    <property type="nucleotide sequence ID" value="NZ_BMER01000002.1"/>
</dbReference>
<reference evidence="2" key="1">
    <citation type="journal article" date="2014" name="Int. J. Syst. Evol. Microbiol.">
        <title>Complete genome sequence of Corynebacterium casei LMG S-19264T (=DSM 44701T), isolated from a smear-ripened cheese.</title>
        <authorList>
            <consortium name="US DOE Joint Genome Institute (JGI-PGF)"/>
            <person name="Walter F."/>
            <person name="Albersmeier A."/>
            <person name="Kalinowski J."/>
            <person name="Ruckert C."/>
        </authorList>
    </citation>
    <scope>NUCLEOTIDE SEQUENCE</scope>
    <source>
        <strain evidence="2">CGMCC 1.12195</strain>
    </source>
</reference>
<dbReference type="AlphaFoldDB" id="A0A917HTV6"/>
<keyword evidence="3" id="KW-1185">Reference proteome</keyword>
<name>A0A917HTV6_9SPHI</name>
<dbReference type="Gene3D" id="3.30.565.10">
    <property type="entry name" value="Histidine kinase-like ATPase, C-terminal domain"/>
    <property type="match status" value="1"/>
</dbReference>
<keyword evidence="1" id="KW-1133">Transmembrane helix</keyword>
<accession>A0A917HTV6</accession>
<keyword evidence="1" id="KW-0472">Membrane</keyword>
<dbReference type="InterPro" id="IPR036890">
    <property type="entry name" value="HATPase_C_sf"/>
</dbReference>
<reference evidence="2" key="2">
    <citation type="submission" date="2020-09" db="EMBL/GenBank/DDBJ databases">
        <authorList>
            <person name="Sun Q."/>
            <person name="Zhou Y."/>
        </authorList>
    </citation>
    <scope>NUCLEOTIDE SEQUENCE</scope>
    <source>
        <strain evidence="2">CGMCC 1.12195</strain>
    </source>
</reference>
<dbReference type="PANTHER" id="PTHR34220">
    <property type="entry name" value="SENSOR HISTIDINE KINASE YPDA"/>
    <property type="match status" value="1"/>
</dbReference>
<evidence type="ECO:0000313" key="3">
    <source>
        <dbReference type="Proteomes" id="UP000660862"/>
    </source>
</evidence>
<comment type="caution">
    <text evidence="2">The sequence shown here is derived from an EMBL/GenBank/DDBJ whole genome shotgun (WGS) entry which is preliminary data.</text>
</comment>
<dbReference type="EMBL" id="BMER01000002">
    <property type="protein sequence ID" value="GGG89825.1"/>
    <property type="molecule type" value="Genomic_DNA"/>
</dbReference>
<protein>
    <recommendedName>
        <fullName evidence="4">Histidine kinase</fullName>
    </recommendedName>
</protein>
<feature type="transmembrane region" description="Helical" evidence="1">
    <location>
        <begin position="12"/>
        <end position="30"/>
    </location>
</feature>
<dbReference type="Proteomes" id="UP000660862">
    <property type="component" value="Unassembled WGS sequence"/>
</dbReference>
<feature type="transmembrane region" description="Helical" evidence="1">
    <location>
        <begin position="72"/>
        <end position="91"/>
    </location>
</feature>
<evidence type="ECO:0000313" key="2">
    <source>
        <dbReference type="EMBL" id="GGG89825.1"/>
    </source>
</evidence>
<dbReference type="PANTHER" id="PTHR34220:SF7">
    <property type="entry name" value="SENSOR HISTIDINE KINASE YPDA"/>
    <property type="match status" value="1"/>
</dbReference>
<dbReference type="InterPro" id="IPR050640">
    <property type="entry name" value="Bact_2-comp_sensor_kinase"/>
</dbReference>